<dbReference type="STRING" id="294750.A0A095C6V7"/>
<dbReference type="Pfam" id="PF11901">
    <property type="entry name" value="DM9"/>
    <property type="match status" value="1"/>
</dbReference>
<dbReference type="PANTHER" id="PTHR31649">
    <property type="entry name" value="AGAP009604-PA"/>
    <property type="match status" value="1"/>
</dbReference>
<reference evidence="1 2" key="2">
    <citation type="journal article" date="2018" name="Proc. Natl. Acad. Sci.">
        <title>RNAi is a critical determinant of centromere evolution in closely related fungi.</title>
        <authorList>
            <person name="Yadav V."/>
            <person name="Sun S."/>
            <person name="Billmyre R.B."/>
            <person name="Thimmappa B.C."/>
            <person name="Shea T."/>
            <person name="Lintner R."/>
            <person name="Bakkeren G."/>
            <person name="Cuomo C.A."/>
            <person name="Heitman J."/>
            <person name="Sanyal K."/>
        </authorList>
    </citation>
    <scope>NUCLEOTIDE SEQUENCE [LARGE SCALE GENOMIC DNA]</scope>
    <source>
        <strain evidence="1 2">R265</strain>
    </source>
</reference>
<proteinExistence type="predicted"/>
<reference evidence="1 2" key="1">
    <citation type="journal article" date="2011" name="MBio">
        <title>Genome variation in Cryptococcus gattii, an emerging pathogen of immunocompetent hosts.</title>
        <authorList>
            <person name="D'Souza C.A."/>
            <person name="Kronstad J.W."/>
            <person name="Taylor G."/>
            <person name="Warren R."/>
            <person name="Yuen M."/>
            <person name="Hu G."/>
            <person name="Jung W.H."/>
            <person name="Sham A."/>
            <person name="Kidd S.E."/>
            <person name="Tangen K."/>
            <person name="Lee N."/>
            <person name="Zeilmaker T."/>
            <person name="Sawkins J."/>
            <person name="McVicker G."/>
            <person name="Shah S."/>
            <person name="Gnerre S."/>
            <person name="Griggs A."/>
            <person name="Zeng Q."/>
            <person name="Bartlett K."/>
            <person name="Li W."/>
            <person name="Wang X."/>
            <person name="Heitman J."/>
            <person name="Stajich J.E."/>
            <person name="Fraser J.A."/>
            <person name="Meyer W."/>
            <person name="Carter D."/>
            <person name="Schein J."/>
            <person name="Krzywinski M."/>
            <person name="Kwon-Chung K.J."/>
            <person name="Varma A."/>
            <person name="Wang J."/>
            <person name="Brunham R."/>
            <person name="Fyfe M."/>
            <person name="Ouellette B.F."/>
            <person name="Siddiqui A."/>
            <person name="Marra M."/>
            <person name="Jones S."/>
            <person name="Holt R."/>
            <person name="Birren B.W."/>
            <person name="Galagan J.E."/>
            <person name="Cuomo C.A."/>
        </authorList>
    </citation>
    <scope>NUCLEOTIDE SEQUENCE [LARGE SCALE GENOMIC DNA]</scope>
    <source>
        <strain evidence="1 2">R265</strain>
    </source>
</reference>
<dbReference type="HOGENOM" id="CLU_072648_0_0_1"/>
<dbReference type="EMBL" id="CP025761">
    <property type="protein sequence ID" value="KGB75429.1"/>
    <property type="molecule type" value="Genomic_DNA"/>
</dbReference>
<dbReference type="RefSeq" id="XP_062881377.1">
    <property type="nucleotide sequence ID" value="XM_063025422.1"/>
</dbReference>
<dbReference type="SMART" id="SM00696">
    <property type="entry name" value="DM9"/>
    <property type="match status" value="1"/>
</dbReference>
<dbReference type="GeneID" id="88177631"/>
<dbReference type="KEGG" id="cdeu:CNBG_1267"/>
<evidence type="ECO:0000313" key="1">
    <source>
        <dbReference type="EMBL" id="KGB75429.1"/>
    </source>
</evidence>
<evidence type="ECO:0000313" key="2">
    <source>
        <dbReference type="Proteomes" id="UP000029445"/>
    </source>
</evidence>
<name>A0A095C6V7_CRYD2</name>
<gene>
    <name evidence="1" type="ORF">CNBG_1267</name>
</gene>
<dbReference type="AlphaFoldDB" id="A0A095C6V7"/>
<protein>
    <submittedName>
        <fullName evidence="1">Uncharacterized protein</fullName>
    </submittedName>
</protein>
<dbReference type="Proteomes" id="UP000029445">
    <property type="component" value="Chromosome 3"/>
</dbReference>
<sequence length="380" mass="42265">MRIPPEAPQLKMNTFAHPPPWGAYITYPPGAVVAYHATIWRCESSHTSWEEPAGAPSSNLAFWTPIGVLGPNISTSAQQVSPPSYSQSLNTQAEKVPPYPTFIESSSSHNVGGEKPGFGPGHSGALGYLSNKAGDAFRGAIINEEENESKHEDNLKDEVRGKRFWRVGGIGIWAYGLDRKEESTRERLWREWSDKHDENDWIDISRKRTKFYNESGGRHVRPLFSWKLVEKGERLPVDALPIGNEQDGAVLYAARAWHQGGVHLGKAGHHLHKGASIPYGGGEISFDTYEVFCGPINEPHLVKWMTFPHGQIAHVEGWQPVEGGREKDGRALLLAKGFYDNGQHPGKIIVRDDHACVGYGGGEVWVRPYQILAYADPHRR</sequence>
<keyword evidence="2" id="KW-1185">Reference proteome</keyword>
<dbReference type="VEuPathDB" id="FungiDB:CNBG_1267"/>
<dbReference type="OrthoDB" id="2142040at2759"/>
<accession>A0A095C6V7</accession>
<dbReference type="PANTHER" id="PTHR31649:SF1">
    <property type="entry name" value="FARNESOIC ACID O-METHYL TRANSFERASE DOMAIN-CONTAINING PROTEIN"/>
    <property type="match status" value="1"/>
</dbReference>
<dbReference type="OMA" id="ENTRYTI"/>
<dbReference type="InterPro" id="IPR006616">
    <property type="entry name" value="DM9_repeat"/>
</dbReference>
<organism evidence="1 2">
    <name type="scientific">Cryptococcus deuterogattii (strain R265)</name>
    <name type="common">Cryptococcus gattii VGII (strain R265)</name>
    <dbReference type="NCBI Taxonomy" id="294750"/>
    <lineage>
        <taxon>Eukaryota</taxon>
        <taxon>Fungi</taxon>
        <taxon>Dikarya</taxon>
        <taxon>Basidiomycota</taxon>
        <taxon>Agaricomycotina</taxon>
        <taxon>Tremellomycetes</taxon>
        <taxon>Tremellales</taxon>
        <taxon>Cryptococcaceae</taxon>
        <taxon>Cryptococcus</taxon>
        <taxon>Cryptococcus gattii species complex</taxon>
    </lineage>
</organism>